<dbReference type="EC" id="2.3.1.19" evidence="5"/>
<evidence type="ECO:0000256" key="1">
    <source>
        <dbReference type="ARBA" id="ARBA00005656"/>
    </source>
</evidence>
<reference evidence="5 6" key="1">
    <citation type="journal article" date="2005" name="Int. J. Syst. Evol. Microbiol.">
        <title>Halobacillus yeomjeoni sp. nov., isolated from a marine solar saltern in Korea.</title>
        <authorList>
            <person name="Yoon J.H."/>
            <person name="Kang S.J."/>
            <person name="Lee C.H."/>
            <person name="Oh H.W."/>
            <person name="Oh T.K."/>
        </authorList>
    </citation>
    <scope>NUCLEOTIDE SEQUENCE [LARGE SCALE GENOMIC DNA]</scope>
    <source>
        <strain evidence="5 6">KCTC 3957</strain>
    </source>
</reference>
<dbReference type="Proteomes" id="UP000614490">
    <property type="component" value="Unassembled WGS sequence"/>
</dbReference>
<evidence type="ECO:0000259" key="4">
    <source>
        <dbReference type="Pfam" id="PF01515"/>
    </source>
</evidence>
<dbReference type="GO" id="GO:0050182">
    <property type="term" value="F:phosphate butyryltransferase activity"/>
    <property type="evidence" value="ECO:0007669"/>
    <property type="project" value="UniProtKB-EC"/>
</dbReference>
<protein>
    <submittedName>
        <fullName evidence="5">Phosphate butyryltransferase</fullName>
        <ecNumber evidence="5">2.3.1.19</ecNumber>
    </submittedName>
</protein>
<dbReference type="SUPFAM" id="SSF53659">
    <property type="entry name" value="Isocitrate/Isopropylmalate dehydrogenase-like"/>
    <property type="match status" value="1"/>
</dbReference>
<name>A0A931HUL7_9BACI</name>
<dbReference type="EMBL" id="JADZSC010000001">
    <property type="protein sequence ID" value="MBH0229809.1"/>
    <property type="molecule type" value="Genomic_DNA"/>
</dbReference>
<dbReference type="InterPro" id="IPR002505">
    <property type="entry name" value="PTA_PTB"/>
</dbReference>
<dbReference type="NCBIfam" id="NF005837">
    <property type="entry name" value="PRK07742.1"/>
    <property type="match status" value="1"/>
</dbReference>
<organism evidence="5 6">
    <name type="scientific">Halobacillus yeomjeoni</name>
    <dbReference type="NCBI Taxonomy" id="311194"/>
    <lineage>
        <taxon>Bacteria</taxon>
        <taxon>Bacillati</taxon>
        <taxon>Bacillota</taxon>
        <taxon>Bacilli</taxon>
        <taxon>Bacillales</taxon>
        <taxon>Bacillaceae</taxon>
        <taxon>Halobacillus</taxon>
    </lineage>
</organism>
<dbReference type="Gene3D" id="3.40.718.10">
    <property type="entry name" value="Isopropylmalate Dehydrogenase"/>
    <property type="match status" value="1"/>
</dbReference>
<gene>
    <name evidence="5" type="primary">yqiS</name>
    <name evidence="5" type="ORF">H0267_06215</name>
</gene>
<sequence>MKTLDEMLQRVDGSAPKTVAVAQAGNTEVLKAVKKAFELGLSKFLLVGNEDEINQMSKDIDLDLNQEGIEVRHCPVEQAAEKAVRAVHDQEAHVVMKGHIDTKSLLKAVLDKQYGLRAKGALSHVALFEVPGREHLIFLTDAGMNIAPTLEEKVHIINNAVTVANRTGLDKPKVALLAAVEVVNPAMQATQDAAILTQMNRRGQIKNCIIDGPLAFDNAVDKRAAEEKGIDSEVAGEADILVVPTIEVANALYKSFMYFANAKVAAVISGAKAPIVLTSRADTAESKVYSLALALQSNNQ</sequence>
<dbReference type="RefSeq" id="WP_197316397.1">
    <property type="nucleotide sequence ID" value="NZ_JADZSC010000001.1"/>
</dbReference>
<dbReference type="AlphaFoldDB" id="A0A931HUL7"/>
<dbReference type="InterPro" id="IPR012147">
    <property type="entry name" value="P_Ac_Bu_trans"/>
</dbReference>
<keyword evidence="6" id="KW-1185">Reference proteome</keyword>
<proteinExistence type="inferred from homology"/>
<keyword evidence="3 5" id="KW-0012">Acyltransferase</keyword>
<comment type="similarity">
    <text evidence="1">Belongs to the phosphate acetyltransferase and butyryltransferase family.</text>
</comment>
<dbReference type="InterPro" id="IPR050500">
    <property type="entry name" value="Phos_Acetyltrans/Butyryltrans"/>
</dbReference>
<dbReference type="PANTHER" id="PTHR43356">
    <property type="entry name" value="PHOSPHATE ACETYLTRANSFERASE"/>
    <property type="match status" value="1"/>
</dbReference>
<feature type="domain" description="Phosphate acetyl/butaryl transferase" evidence="4">
    <location>
        <begin position="75"/>
        <end position="294"/>
    </location>
</feature>
<comment type="caution">
    <text evidence="5">The sequence shown here is derived from an EMBL/GenBank/DDBJ whole genome shotgun (WGS) entry which is preliminary data.</text>
</comment>
<evidence type="ECO:0000313" key="5">
    <source>
        <dbReference type="EMBL" id="MBH0229809.1"/>
    </source>
</evidence>
<dbReference type="PIRSF" id="PIRSF000428">
    <property type="entry name" value="P_Ac_trans"/>
    <property type="match status" value="1"/>
</dbReference>
<evidence type="ECO:0000256" key="2">
    <source>
        <dbReference type="ARBA" id="ARBA00022679"/>
    </source>
</evidence>
<evidence type="ECO:0000256" key="3">
    <source>
        <dbReference type="ARBA" id="ARBA00023315"/>
    </source>
</evidence>
<accession>A0A931HUL7</accession>
<dbReference type="Pfam" id="PF01515">
    <property type="entry name" value="PTA_PTB"/>
    <property type="match status" value="1"/>
</dbReference>
<dbReference type="NCBIfam" id="NF006045">
    <property type="entry name" value="PRK08190.1"/>
    <property type="match status" value="1"/>
</dbReference>
<dbReference type="PANTHER" id="PTHR43356:SF2">
    <property type="entry name" value="PHOSPHATE ACETYLTRANSFERASE"/>
    <property type="match status" value="1"/>
</dbReference>
<keyword evidence="2 5" id="KW-0808">Transferase</keyword>
<evidence type="ECO:0000313" key="6">
    <source>
        <dbReference type="Proteomes" id="UP000614490"/>
    </source>
</evidence>